<dbReference type="SUPFAM" id="SSF56219">
    <property type="entry name" value="DNase I-like"/>
    <property type="match status" value="1"/>
</dbReference>
<keyword evidence="3" id="KW-0255">Endonuclease</keyword>
<dbReference type="Gene3D" id="3.60.10.10">
    <property type="entry name" value="Endonuclease/exonuclease/phosphatase"/>
    <property type="match status" value="1"/>
</dbReference>
<evidence type="ECO:0000256" key="1">
    <source>
        <dbReference type="SAM" id="Phobius"/>
    </source>
</evidence>
<dbReference type="EMBL" id="VFPH01000002">
    <property type="protein sequence ID" value="TQM37817.1"/>
    <property type="molecule type" value="Genomic_DNA"/>
</dbReference>
<dbReference type="RefSeq" id="WP_142104579.1">
    <property type="nucleotide sequence ID" value="NZ_VFPH01000002.1"/>
</dbReference>
<evidence type="ECO:0000313" key="4">
    <source>
        <dbReference type="Proteomes" id="UP000319818"/>
    </source>
</evidence>
<feature type="domain" description="Endonuclease/exonuclease/phosphatase" evidence="2">
    <location>
        <begin position="109"/>
        <end position="314"/>
    </location>
</feature>
<dbReference type="Pfam" id="PF03372">
    <property type="entry name" value="Exo_endo_phos"/>
    <property type="match status" value="1"/>
</dbReference>
<keyword evidence="1" id="KW-0812">Transmembrane</keyword>
<evidence type="ECO:0000259" key="2">
    <source>
        <dbReference type="Pfam" id="PF03372"/>
    </source>
</evidence>
<keyword evidence="4" id="KW-1185">Reference proteome</keyword>
<feature type="transmembrane region" description="Helical" evidence="1">
    <location>
        <begin position="71"/>
        <end position="90"/>
    </location>
</feature>
<dbReference type="OrthoDB" id="2340043at2"/>
<keyword evidence="1" id="KW-1133">Transmembrane helix</keyword>
<dbReference type="InterPro" id="IPR036691">
    <property type="entry name" value="Endo/exonu/phosph_ase_sf"/>
</dbReference>
<proteinExistence type="predicted"/>
<gene>
    <name evidence="3" type="ORF">FB388_5036</name>
</gene>
<accession>A0A543FVE4</accession>
<keyword evidence="3" id="KW-0269">Exonuclease</keyword>
<comment type="caution">
    <text evidence="3">The sequence shown here is derived from an EMBL/GenBank/DDBJ whole genome shotgun (WGS) entry which is preliminary data.</text>
</comment>
<organism evidence="3 4">
    <name type="scientific">Pseudonocardia cypriaca</name>
    <dbReference type="NCBI Taxonomy" id="882449"/>
    <lineage>
        <taxon>Bacteria</taxon>
        <taxon>Bacillati</taxon>
        <taxon>Actinomycetota</taxon>
        <taxon>Actinomycetes</taxon>
        <taxon>Pseudonocardiales</taxon>
        <taxon>Pseudonocardiaceae</taxon>
        <taxon>Pseudonocardia</taxon>
    </lineage>
</organism>
<dbReference type="AlphaFoldDB" id="A0A543FVE4"/>
<keyword evidence="3" id="KW-0378">Hydrolase</keyword>
<reference evidence="3 4" key="1">
    <citation type="submission" date="2019-06" db="EMBL/GenBank/DDBJ databases">
        <title>Sequencing the genomes of 1000 actinobacteria strains.</title>
        <authorList>
            <person name="Klenk H.-P."/>
        </authorList>
    </citation>
    <scope>NUCLEOTIDE SEQUENCE [LARGE SCALE GENOMIC DNA]</scope>
    <source>
        <strain evidence="3 4">DSM 45511</strain>
    </source>
</reference>
<evidence type="ECO:0000313" key="3">
    <source>
        <dbReference type="EMBL" id="TQM37817.1"/>
    </source>
</evidence>
<dbReference type="InterPro" id="IPR005135">
    <property type="entry name" value="Endo/exonuclease/phosphatase"/>
</dbReference>
<dbReference type="Proteomes" id="UP000319818">
    <property type="component" value="Unassembled WGS sequence"/>
</dbReference>
<keyword evidence="1" id="KW-0472">Membrane</keyword>
<sequence>MTHEPPHRRLGSRWLALPFVAAVALVTLPDLARLDRFTPFAQLVALRPYLLVGLVIVVPVLLVLARWVHGAVLAAVGVVAVLLVAGGIVAPRTVATPAPVGGRTLTVAAFNTYSGDADVGEVATLIRDERPDLVSLVEAGTAFGSKLAPLVEPLGYHLVTAVGEPEGDLGGVTAVVADHLGDVRSSTYTATPFPRVELVGGGLGELRFVAFHTLAPRRGDVPQWQSDVGLVSQWCAGPQPAIIAGDFNATLDHSVFRSAMAGCGDAAAQRGDGLTPTWPTWLPDWLGPQIDHVLATDPIVAETFEVREIAGSDHRAVLARLRIPDDVMPGTGSPSPPQ</sequence>
<dbReference type="GO" id="GO:0004527">
    <property type="term" value="F:exonuclease activity"/>
    <property type="evidence" value="ECO:0007669"/>
    <property type="project" value="UniProtKB-KW"/>
</dbReference>
<feature type="transmembrane region" description="Helical" evidence="1">
    <location>
        <begin position="44"/>
        <end position="64"/>
    </location>
</feature>
<keyword evidence="3" id="KW-0540">Nuclease</keyword>
<dbReference type="GO" id="GO:0004519">
    <property type="term" value="F:endonuclease activity"/>
    <property type="evidence" value="ECO:0007669"/>
    <property type="project" value="UniProtKB-KW"/>
</dbReference>
<protein>
    <submittedName>
        <fullName evidence="3">Endonuclease/exonuclease/phosphatase (EEP) superfamily protein YafD</fullName>
    </submittedName>
</protein>
<name>A0A543FVE4_9PSEU</name>